<keyword evidence="1" id="KW-0472">Membrane</keyword>
<feature type="transmembrane region" description="Helical" evidence="1">
    <location>
        <begin position="76"/>
        <end position="94"/>
    </location>
</feature>
<gene>
    <name evidence="2" type="ORF">CK797_08710</name>
</gene>
<comment type="caution">
    <text evidence="2">The sequence shown here is derived from an EMBL/GenBank/DDBJ whole genome shotgun (WGS) entry which is preliminary data.</text>
</comment>
<accession>A0A2J6NKP0</accession>
<dbReference type="Proteomes" id="UP000239920">
    <property type="component" value="Unassembled WGS sequence"/>
</dbReference>
<dbReference type="OrthoDB" id="2326352at2"/>
<feature type="transmembrane region" description="Helical" evidence="1">
    <location>
        <begin position="37"/>
        <end position="55"/>
    </location>
</feature>
<keyword evidence="1" id="KW-1133">Transmembrane helix</keyword>
<proteinExistence type="predicted"/>
<dbReference type="RefSeq" id="WP_104689349.1">
    <property type="nucleotide sequence ID" value="NZ_JBKTHY010000020.1"/>
</dbReference>
<feature type="transmembrane region" description="Helical" evidence="1">
    <location>
        <begin position="106"/>
        <end position="123"/>
    </location>
</feature>
<evidence type="ECO:0000256" key="1">
    <source>
        <dbReference type="SAM" id="Phobius"/>
    </source>
</evidence>
<keyword evidence="1" id="KW-0812">Transmembrane</keyword>
<dbReference type="EMBL" id="PNFV01000015">
    <property type="protein sequence ID" value="PMB81905.1"/>
    <property type="molecule type" value="Genomic_DNA"/>
</dbReference>
<dbReference type="AlphaFoldDB" id="A0A2J6NKP0"/>
<evidence type="ECO:0000313" key="2">
    <source>
        <dbReference type="EMBL" id="PMB81905.1"/>
    </source>
</evidence>
<feature type="transmembrane region" description="Helical" evidence="1">
    <location>
        <begin position="12"/>
        <end position="31"/>
    </location>
</feature>
<name>A0A2J6NKP0_9LACO</name>
<sequence>MKLNKTFYKNTDLYLGLVMMVTALAEVVMGRDPYNDVILGLFIIVGLVFIGHALLNTDATDWLISGQGSRLSFNRYFYRNGNFYLGWFLILLDLPWGKGPVEWDDIVFLVFGAIVVICSLFCWRN</sequence>
<evidence type="ECO:0000313" key="3">
    <source>
        <dbReference type="Proteomes" id="UP000239920"/>
    </source>
</evidence>
<protein>
    <submittedName>
        <fullName evidence="2">Uncharacterized protein</fullName>
    </submittedName>
</protein>
<reference evidence="2 3" key="1">
    <citation type="submission" date="2017-09" db="EMBL/GenBank/DDBJ databases">
        <title>Bacterial strain isolated from the female urinary microbiota.</title>
        <authorList>
            <person name="Thomas-White K."/>
            <person name="Kumar N."/>
            <person name="Forster S."/>
            <person name="Putonti C."/>
            <person name="Lawley T."/>
            <person name="Wolfe A.J."/>
        </authorList>
    </citation>
    <scope>NUCLEOTIDE SEQUENCE [LARGE SCALE GENOMIC DNA]</scope>
    <source>
        <strain evidence="2 3">UMB0683</strain>
    </source>
</reference>
<organism evidence="2 3">
    <name type="scientific">Limosilactobacillus pontis</name>
    <dbReference type="NCBI Taxonomy" id="35787"/>
    <lineage>
        <taxon>Bacteria</taxon>
        <taxon>Bacillati</taxon>
        <taxon>Bacillota</taxon>
        <taxon>Bacilli</taxon>
        <taxon>Lactobacillales</taxon>
        <taxon>Lactobacillaceae</taxon>
        <taxon>Limosilactobacillus</taxon>
    </lineage>
</organism>